<name>A0A4Q4ZCS6_9ACTN</name>
<dbReference type="PROSITE" id="PS00211">
    <property type="entry name" value="ABC_TRANSPORTER_1"/>
    <property type="match status" value="1"/>
</dbReference>
<keyword evidence="8" id="KW-1185">Reference proteome</keyword>
<evidence type="ECO:0000313" key="8">
    <source>
        <dbReference type="Proteomes" id="UP000295198"/>
    </source>
</evidence>
<protein>
    <submittedName>
        <fullName evidence="7">ABC transporter ATP-binding protein</fullName>
    </submittedName>
</protein>
<evidence type="ECO:0000313" key="7">
    <source>
        <dbReference type="EMBL" id="RYP85860.1"/>
    </source>
</evidence>
<dbReference type="CDD" id="cd03230">
    <property type="entry name" value="ABC_DR_subfamily_A"/>
    <property type="match status" value="1"/>
</dbReference>
<evidence type="ECO:0000256" key="4">
    <source>
        <dbReference type="ARBA" id="ARBA00022840"/>
    </source>
</evidence>
<sequence length="307" mass="32543">MGTAVEVSGLRKQYGATLAVADVSFRVDEGEIFGLLGPNGSGKTTTVECVQGLRRADDGRISVFGLDPGRDTSRVRRIVGTQLQDSALPDRLRVAEALRLFSAISPGGPPWRQLLDEWGLATQRNTAFGDLSGGQQQRLFVALALVADPKLVVLDEMTTGLDPAARRVAWDLVDAVRARGTTVLLVTHFMDEAQRLCDRLAVVVRGTVIARGTAAELISSQLHDHVVHFTVPPSTDVTFLSRVRGVSGVDAEGGAVRVHGSGPLLARVAHALVERGLEPDDLTVETPTLEDAYLALTTAGTGAEGGP</sequence>
<evidence type="ECO:0000256" key="5">
    <source>
        <dbReference type="ARBA" id="ARBA00023251"/>
    </source>
</evidence>
<gene>
    <name evidence="7" type="ORF">EKO23_11140</name>
</gene>
<dbReference type="PROSITE" id="PS50893">
    <property type="entry name" value="ABC_TRANSPORTER_2"/>
    <property type="match status" value="1"/>
</dbReference>
<keyword evidence="3" id="KW-0547">Nucleotide-binding</keyword>
<accession>A0A4Q4ZCS6</accession>
<keyword evidence="4 7" id="KW-0067">ATP-binding</keyword>
<dbReference type="Gene3D" id="3.40.50.300">
    <property type="entry name" value="P-loop containing nucleotide triphosphate hydrolases"/>
    <property type="match status" value="1"/>
</dbReference>
<dbReference type="PANTHER" id="PTHR42711:SF16">
    <property type="entry name" value="ABC TRANSPORTER ATP-BINDING PROTEIN"/>
    <property type="match status" value="1"/>
</dbReference>
<evidence type="ECO:0000256" key="1">
    <source>
        <dbReference type="ARBA" id="ARBA00004202"/>
    </source>
</evidence>
<dbReference type="Pfam" id="PF00005">
    <property type="entry name" value="ABC_tran"/>
    <property type="match status" value="1"/>
</dbReference>
<proteinExistence type="predicted"/>
<keyword evidence="2" id="KW-0813">Transport</keyword>
<dbReference type="InterPro" id="IPR027417">
    <property type="entry name" value="P-loop_NTPase"/>
</dbReference>
<dbReference type="GO" id="GO:0046677">
    <property type="term" value="P:response to antibiotic"/>
    <property type="evidence" value="ECO:0007669"/>
    <property type="project" value="UniProtKB-KW"/>
</dbReference>
<dbReference type="GO" id="GO:0005524">
    <property type="term" value="F:ATP binding"/>
    <property type="evidence" value="ECO:0007669"/>
    <property type="project" value="UniProtKB-KW"/>
</dbReference>
<comment type="subcellular location">
    <subcellularLocation>
        <location evidence="1">Cell membrane</location>
        <topology evidence="1">Peripheral membrane protein</topology>
    </subcellularLocation>
</comment>
<dbReference type="InterPro" id="IPR050763">
    <property type="entry name" value="ABC_transporter_ATP-binding"/>
</dbReference>
<dbReference type="PANTHER" id="PTHR42711">
    <property type="entry name" value="ABC TRANSPORTER ATP-BINDING PROTEIN"/>
    <property type="match status" value="1"/>
</dbReference>
<dbReference type="InterPro" id="IPR003593">
    <property type="entry name" value="AAA+_ATPase"/>
</dbReference>
<dbReference type="GO" id="GO:0016887">
    <property type="term" value="F:ATP hydrolysis activity"/>
    <property type="evidence" value="ECO:0007669"/>
    <property type="project" value="InterPro"/>
</dbReference>
<dbReference type="RefSeq" id="WP_134717216.1">
    <property type="nucleotide sequence ID" value="NZ_SDKM01000014.1"/>
</dbReference>
<keyword evidence="5" id="KW-0046">Antibiotic resistance</keyword>
<dbReference type="EMBL" id="SDKM01000014">
    <property type="protein sequence ID" value="RYP85860.1"/>
    <property type="molecule type" value="Genomic_DNA"/>
</dbReference>
<dbReference type="SMART" id="SM00382">
    <property type="entry name" value="AAA"/>
    <property type="match status" value="1"/>
</dbReference>
<evidence type="ECO:0000256" key="3">
    <source>
        <dbReference type="ARBA" id="ARBA00022741"/>
    </source>
</evidence>
<dbReference type="GO" id="GO:0005886">
    <property type="term" value="C:plasma membrane"/>
    <property type="evidence" value="ECO:0007669"/>
    <property type="project" value="UniProtKB-SubCell"/>
</dbReference>
<dbReference type="SUPFAM" id="SSF52540">
    <property type="entry name" value="P-loop containing nucleoside triphosphate hydrolases"/>
    <property type="match status" value="1"/>
</dbReference>
<evidence type="ECO:0000256" key="2">
    <source>
        <dbReference type="ARBA" id="ARBA00022448"/>
    </source>
</evidence>
<organism evidence="7 8">
    <name type="scientific">Nocardioides guangzhouensis</name>
    <dbReference type="NCBI Taxonomy" id="2497878"/>
    <lineage>
        <taxon>Bacteria</taxon>
        <taxon>Bacillati</taxon>
        <taxon>Actinomycetota</taxon>
        <taxon>Actinomycetes</taxon>
        <taxon>Propionibacteriales</taxon>
        <taxon>Nocardioidaceae</taxon>
        <taxon>Nocardioides</taxon>
    </lineage>
</organism>
<evidence type="ECO:0000259" key="6">
    <source>
        <dbReference type="PROSITE" id="PS50893"/>
    </source>
</evidence>
<dbReference type="OrthoDB" id="5193808at2"/>
<dbReference type="InterPro" id="IPR017871">
    <property type="entry name" value="ABC_transporter-like_CS"/>
</dbReference>
<feature type="domain" description="ABC transporter" evidence="6">
    <location>
        <begin position="5"/>
        <end position="230"/>
    </location>
</feature>
<comment type="caution">
    <text evidence="7">The sequence shown here is derived from an EMBL/GenBank/DDBJ whole genome shotgun (WGS) entry which is preliminary data.</text>
</comment>
<dbReference type="AlphaFoldDB" id="A0A4Q4ZCS6"/>
<dbReference type="InterPro" id="IPR003439">
    <property type="entry name" value="ABC_transporter-like_ATP-bd"/>
</dbReference>
<reference evidence="7 8" key="1">
    <citation type="submission" date="2019-01" db="EMBL/GenBank/DDBJ databases">
        <title>Nocardioides guangzhouensis sp. nov., an actinobacterium isolated from soil.</title>
        <authorList>
            <person name="Fu Y."/>
            <person name="Cai Y."/>
            <person name="Lin Z."/>
            <person name="Chen P."/>
        </authorList>
    </citation>
    <scope>NUCLEOTIDE SEQUENCE [LARGE SCALE GENOMIC DNA]</scope>
    <source>
        <strain evidence="7 8">130</strain>
    </source>
</reference>
<dbReference type="Proteomes" id="UP000295198">
    <property type="component" value="Unassembled WGS sequence"/>
</dbReference>